<dbReference type="InterPro" id="IPR051325">
    <property type="entry name" value="Nudix_hydrolase_domain"/>
</dbReference>
<accession>X1CYM5</accession>
<dbReference type="PROSITE" id="PS51462">
    <property type="entry name" value="NUDIX"/>
    <property type="match status" value="1"/>
</dbReference>
<dbReference type="Pfam" id="PF00293">
    <property type="entry name" value="NUDIX"/>
    <property type="match status" value="1"/>
</dbReference>
<dbReference type="PRINTS" id="PR00502">
    <property type="entry name" value="NUDIXFAMILY"/>
</dbReference>
<evidence type="ECO:0000313" key="7">
    <source>
        <dbReference type="EMBL" id="GAG89346.1"/>
    </source>
</evidence>
<reference evidence="7" key="1">
    <citation type="journal article" date="2014" name="Front. Microbiol.">
        <title>High frequency of phylogenetically diverse reductive dehalogenase-homologous genes in deep subseafloor sedimentary metagenomes.</title>
        <authorList>
            <person name="Kawai M."/>
            <person name="Futagami T."/>
            <person name="Toyoda A."/>
            <person name="Takaki Y."/>
            <person name="Nishi S."/>
            <person name="Hori S."/>
            <person name="Arai W."/>
            <person name="Tsubouchi T."/>
            <person name="Morono Y."/>
            <person name="Uchiyama I."/>
            <person name="Ito T."/>
            <person name="Fujiyama A."/>
            <person name="Inagaki F."/>
            <person name="Takami H."/>
        </authorList>
    </citation>
    <scope>NUCLEOTIDE SEQUENCE</scope>
    <source>
        <strain evidence="7">Expedition CK06-06</strain>
    </source>
</reference>
<dbReference type="PANTHER" id="PTHR21340:SF0">
    <property type="entry name" value="BIS(5'-NUCLEOSYL)-TETRAPHOSPHATASE [ASYMMETRICAL]"/>
    <property type="match status" value="1"/>
</dbReference>
<dbReference type="InterPro" id="IPR003565">
    <property type="entry name" value="Tetra_PHTase"/>
</dbReference>
<evidence type="ECO:0000256" key="4">
    <source>
        <dbReference type="ARBA" id="ARBA00022801"/>
    </source>
</evidence>
<keyword evidence="3" id="KW-0547">Nucleotide-binding</keyword>
<keyword evidence="4" id="KW-0378">Hydrolase</keyword>
<feature type="domain" description="Nudix hydrolase" evidence="6">
    <location>
        <begin position="4"/>
        <end position="132"/>
    </location>
</feature>
<evidence type="ECO:0000256" key="5">
    <source>
        <dbReference type="ARBA" id="ARBA00032644"/>
    </source>
</evidence>
<evidence type="ECO:0000259" key="6">
    <source>
        <dbReference type="PROSITE" id="PS51462"/>
    </source>
</evidence>
<comment type="similarity">
    <text evidence="1">Belongs to the Nudix hydrolase family.</text>
</comment>
<organism evidence="7">
    <name type="scientific">marine sediment metagenome</name>
    <dbReference type="NCBI Taxonomy" id="412755"/>
    <lineage>
        <taxon>unclassified sequences</taxon>
        <taxon>metagenomes</taxon>
        <taxon>ecological metagenomes</taxon>
    </lineage>
</organism>
<dbReference type="GO" id="GO:0006167">
    <property type="term" value="P:AMP biosynthetic process"/>
    <property type="evidence" value="ECO:0007669"/>
    <property type="project" value="TreeGrafter"/>
</dbReference>
<evidence type="ECO:0000256" key="1">
    <source>
        <dbReference type="ARBA" id="ARBA00005582"/>
    </source>
</evidence>
<dbReference type="InterPro" id="IPR015797">
    <property type="entry name" value="NUDIX_hydrolase-like_dom_sf"/>
</dbReference>
<evidence type="ECO:0000256" key="3">
    <source>
        <dbReference type="ARBA" id="ARBA00022741"/>
    </source>
</evidence>
<dbReference type="SUPFAM" id="SSF55811">
    <property type="entry name" value="Nudix"/>
    <property type="match status" value="1"/>
</dbReference>
<sequence length="138" mass="16258">MFNEKSAGFVLFQIDKGIIRYLLLRHGLGHWGFPKGNIEMGEKEQDAGIREVQEETGISKIVLIDNFREKVHYIYKRQGKTIHKEVVYFLAKSNEKEVTLSFEHSEYKWLCYEDSLKQLNFENAKTVLMKANQKTERI</sequence>
<dbReference type="EMBL" id="BART01010536">
    <property type="protein sequence ID" value="GAG89346.1"/>
    <property type="molecule type" value="Genomic_DNA"/>
</dbReference>
<dbReference type="InterPro" id="IPR020476">
    <property type="entry name" value="Nudix_hydrolase"/>
</dbReference>
<proteinExistence type="inferred from homology"/>
<protein>
    <recommendedName>
        <fullName evidence="2">Bis(5'-nucleosyl)-tetraphosphatase [asymmetrical]</fullName>
    </recommendedName>
    <alternativeName>
        <fullName evidence="5">Diadenosine 5',5'''-P1,P4-tetraphosphate asymmetrical hydrolase</fullName>
    </alternativeName>
</protein>
<dbReference type="Gene3D" id="3.90.79.10">
    <property type="entry name" value="Nucleoside Triphosphate Pyrophosphohydrolase"/>
    <property type="match status" value="1"/>
</dbReference>
<dbReference type="InterPro" id="IPR000086">
    <property type="entry name" value="NUDIX_hydrolase_dom"/>
</dbReference>
<dbReference type="CDD" id="cd03428">
    <property type="entry name" value="NUDIX_Ap4A_Nudt2"/>
    <property type="match status" value="1"/>
</dbReference>
<dbReference type="GO" id="GO:0000166">
    <property type="term" value="F:nucleotide binding"/>
    <property type="evidence" value="ECO:0007669"/>
    <property type="project" value="UniProtKB-KW"/>
</dbReference>
<comment type="caution">
    <text evidence="7">The sequence shown here is derived from an EMBL/GenBank/DDBJ whole genome shotgun (WGS) entry which is preliminary data.</text>
</comment>
<evidence type="ECO:0000256" key="2">
    <source>
        <dbReference type="ARBA" id="ARBA00018911"/>
    </source>
</evidence>
<dbReference type="PANTHER" id="PTHR21340">
    <property type="entry name" value="DIADENOSINE 5,5-P1,P4-TETRAPHOSPHATE PYROPHOSPHOHYDROLASE MUTT"/>
    <property type="match status" value="1"/>
</dbReference>
<dbReference type="AlphaFoldDB" id="X1CYM5"/>
<dbReference type="GO" id="GO:0006754">
    <property type="term" value="P:ATP biosynthetic process"/>
    <property type="evidence" value="ECO:0007669"/>
    <property type="project" value="TreeGrafter"/>
</dbReference>
<gene>
    <name evidence="7" type="ORF">S01H4_22861</name>
</gene>
<name>X1CYM5_9ZZZZ</name>
<dbReference type="GO" id="GO:0004081">
    <property type="term" value="F:bis(5'-nucleosyl)-tetraphosphatase (asymmetrical) activity"/>
    <property type="evidence" value="ECO:0007669"/>
    <property type="project" value="TreeGrafter"/>
</dbReference>